<protein>
    <recommendedName>
        <fullName evidence="4">MAM domain-containing protein</fullName>
    </recommendedName>
</protein>
<comment type="caution">
    <text evidence="2">Lacks conserved residue(s) required for the propagation of feature annotation.</text>
</comment>
<dbReference type="SUPFAM" id="SSF49899">
    <property type="entry name" value="Concanavalin A-like lectins/glucanases"/>
    <property type="match status" value="1"/>
</dbReference>
<dbReference type="EMBL" id="HACG01052468">
    <property type="protein sequence ID" value="CEK99339.1"/>
    <property type="molecule type" value="Transcribed_RNA"/>
</dbReference>
<dbReference type="AlphaFoldDB" id="A0A0B7C1J4"/>
<dbReference type="Gene3D" id="4.10.400.10">
    <property type="entry name" value="Low-density Lipoprotein Receptor"/>
    <property type="match status" value="1"/>
</dbReference>
<dbReference type="SUPFAM" id="SSF57424">
    <property type="entry name" value="LDL receptor-like module"/>
    <property type="match status" value="1"/>
</dbReference>
<dbReference type="Pfam" id="PF00629">
    <property type="entry name" value="MAM"/>
    <property type="match status" value="1"/>
</dbReference>
<feature type="region of interest" description="Disordered" evidence="3">
    <location>
        <begin position="66"/>
        <end position="86"/>
    </location>
</feature>
<feature type="non-terminal residue" evidence="5">
    <location>
        <position position="86"/>
    </location>
</feature>
<name>A0A0B7C1J4_9EUPU</name>
<feature type="non-terminal residue" evidence="5">
    <location>
        <position position="1"/>
    </location>
</feature>
<dbReference type="PROSITE" id="PS01209">
    <property type="entry name" value="LDLRA_1"/>
    <property type="match status" value="1"/>
</dbReference>
<gene>
    <name evidence="5" type="primary">ORF221032</name>
</gene>
<proteinExistence type="predicted"/>
<dbReference type="InterPro" id="IPR002172">
    <property type="entry name" value="LDrepeatLR_classA_rpt"/>
</dbReference>
<dbReference type="Gene3D" id="2.60.120.200">
    <property type="match status" value="1"/>
</dbReference>
<feature type="compositionally biased region" description="Basic and acidic residues" evidence="3">
    <location>
        <begin position="75"/>
        <end position="86"/>
    </location>
</feature>
<evidence type="ECO:0000259" key="4">
    <source>
        <dbReference type="PROSITE" id="PS50060"/>
    </source>
</evidence>
<evidence type="ECO:0000256" key="2">
    <source>
        <dbReference type="PROSITE-ProRule" id="PRU00124"/>
    </source>
</evidence>
<dbReference type="InterPro" id="IPR013320">
    <property type="entry name" value="ConA-like_dom_sf"/>
</dbReference>
<accession>A0A0B7C1J4</accession>
<reference evidence="5" key="1">
    <citation type="submission" date="2014-12" db="EMBL/GenBank/DDBJ databases">
        <title>Insight into the proteome of Arion vulgaris.</title>
        <authorList>
            <person name="Aradska J."/>
            <person name="Bulat T."/>
            <person name="Smidak R."/>
            <person name="Sarate P."/>
            <person name="Gangsoo J."/>
            <person name="Sialana F."/>
            <person name="Bilban M."/>
            <person name="Lubec G."/>
        </authorList>
    </citation>
    <scope>NUCLEOTIDE SEQUENCE</scope>
    <source>
        <tissue evidence="5">Skin</tissue>
    </source>
</reference>
<dbReference type="PROSITE" id="PS50060">
    <property type="entry name" value="MAM_2"/>
    <property type="match status" value="1"/>
</dbReference>
<dbReference type="PROSITE" id="PS50068">
    <property type="entry name" value="LDLRA_2"/>
    <property type="match status" value="1"/>
</dbReference>
<keyword evidence="1" id="KW-1015">Disulfide bond</keyword>
<evidence type="ECO:0000256" key="1">
    <source>
        <dbReference type="ARBA" id="ARBA00023157"/>
    </source>
</evidence>
<evidence type="ECO:0000256" key="3">
    <source>
        <dbReference type="SAM" id="MobiDB-lite"/>
    </source>
</evidence>
<dbReference type="GO" id="GO:0016020">
    <property type="term" value="C:membrane"/>
    <property type="evidence" value="ECO:0007669"/>
    <property type="project" value="InterPro"/>
</dbReference>
<evidence type="ECO:0000313" key="5">
    <source>
        <dbReference type="EMBL" id="CEK99339.1"/>
    </source>
</evidence>
<dbReference type="InterPro" id="IPR036055">
    <property type="entry name" value="LDL_receptor-like_sf"/>
</dbReference>
<dbReference type="InterPro" id="IPR000998">
    <property type="entry name" value="MAM_dom"/>
</dbReference>
<feature type="domain" description="MAM" evidence="4">
    <location>
        <begin position="43"/>
        <end position="86"/>
    </location>
</feature>
<organism evidence="5">
    <name type="scientific">Arion vulgaris</name>
    <dbReference type="NCBI Taxonomy" id="1028688"/>
    <lineage>
        <taxon>Eukaryota</taxon>
        <taxon>Metazoa</taxon>
        <taxon>Spiralia</taxon>
        <taxon>Lophotrochozoa</taxon>
        <taxon>Mollusca</taxon>
        <taxon>Gastropoda</taxon>
        <taxon>Heterobranchia</taxon>
        <taxon>Euthyneura</taxon>
        <taxon>Panpulmonata</taxon>
        <taxon>Eupulmonata</taxon>
        <taxon>Stylommatophora</taxon>
        <taxon>Helicina</taxon>
        <taxon>Arionoidea</taxon>
        <taxon>Arionidae</taxon>
        <taxon>Arion</taxon>
    </lineage>
</organism>
<sequence>NSFKCVSSGACIDISTMVCDYTDDCGDSADENPAICGDYLMDDFEESFGDWSQDDNDDFDWSRHSGSWLSSSSGPRRDHTLGTHYG</sequence>
<dbReference type="InterPro" id="IPR023415">
    <property type="entry name" value="LDLR_class-A_CS"/>
</dbReference>